<protein>
    <submittedName>
        <fullName evidence="1">Uncharacterized protein</fullName>
    </submittedName>
</protein>
<dbReference type="AlphaFoldDB" id="A0A2P2JBL7"/>
<name>A0A2P2JBL7_RHIMU</name>
<proteinExistence type="predicted"/>
<organism evidence="1">
    <name type="scientific">Rhizophora mucronata</name>
    <name type="common">Asiatic mangrove</name>
    <dbReference type="NCBI Taxonomy" id="61149"/>
    <lineage>
        <taxon>Eukaryota</taxon>
        <taxon>Viridiplantae</taxon>
        <taxon>Streptophyta</taxon>
        <taxon>Embryophyta</taxon>
        <taxon>Tracheophyta</taxon>
        <taxon>Spermatophyta</taxon>
        <taxon>Magnoliopsida</taxon>
        <taxon>eudicotyledons</taxon>
        <taxon>Gunneridae</taxon>
        <taxon>Pentapetalae</taxon>
        <taxon>rosids</taxon>
        <taxon>fabids</taxon>
        <taxon>Malpighiales</taxon>
        <taxon>Rhizophoraceae</taxon>
        <taxon>Rhizophora</taxon>
    </lineage>
</organism>
<accession>A0A2P2JBL7</accession>
<dbReference type="EMBL" id="GGEC01010359">
    <property type="protein sequence ID" value="MBW90842.1"/>
    <property type="molecule type" value="Transcribed_RNA"/>
</dbReference>
<sequence length="105" mass="11869">MGKQKQTAYAWKSYVNQRGLCPQAGFSLSFPTSFKHHAETESLQQNQPNGALKGKAKETSCFLDFFKFATVTKCTNTDKSTVTPTRQHESYPKILFSHLQKHKVA</sequence>
<evidence type="ECO:0000313" key="1">
    <source>
        <dbReference type="EMBL" id="MBW90842.1"/>
    </source>
</evidence>
<reference evidence="1" key="1">
    <citation type="submission" date="2018-02" db="EMBL/GenBank/DDBJ databases">
        <title>Rhizophora mucronata_Transcriptome.</title>
        <authorList>
            <person name="Meera S.P."/>
            <person name="Sreeshan A."/>
            <person name="Augustine A."/>
        </authorList>
    </citation>
    <scope>NUCLEOTIDE SEQUENCE</scope>
    <source>
        <tissue evidence="1">Leaf</tissue>
    </source>
</reference>